<sequence>MGRSTRSQAAQNRARIVDAASEMFRRHGVGATSISDIMKAVGMTQGGFYNHFASKDQLASEAVAKAFEQSTAAWASAVSLHGSTREGSPTRSLVSYYLASGGSEDTCPMLAFGCARRRRADASKGIRSGNSRSFRYIHEAYGHPAFLCRSI</sequence>
<proteinExistence type="predicted"/>
<accession>A0A4P7LL59</accession>
<evidence type="ECO:0000256" key="1">
    <source>
        <dbReference type="ARBA" id="ARBA00023015"/>
    </source>
</evidence>
<organism evidence="6 7">
    <name type="scientific">Cupriavidus oxalaticus</name>
    <dbReference type="NCBI Taxonomy" id="96344"/>
    <lineage>
        <taxon>Bacteria</taxon>
        <taxon>Pseudomonadati</taxon>
        <taxon>Pseudomonadota</taxon>
        <taxon>Betaproteobacteria</taxon>
        <taxon>Burkholderiales</taxon>
        <taxon>Burkholderiaceae</taxon>
        <taxon>Cupriavidus</taxon>
    </lineage>
</organism>
<keyword evidence="2 4" id="KW-0238">DNA-binding</keyword>
<dbReference type="KEGG" id="cox:E0W60_35350"/>
<dbReference type="PROSITE" id="PS50977">
    <property type="entry name" value="HTH_TETR_2"/>
    <property type="match status" value="1"/>
</dbReference>
<evidence type="ECO:0000256" key="2">
    <source>
        <dbReference type="ARBA" id="ARBA00023125"/>
    </source>
</evidence>
<dbReference type="PANTHER" id="PTHR47506">
    <property type="entry name" value="TRANSCRIPTIONAL REGULATORY PROTEIN"/>
    <property type="match status" value="1"/>
</dbReference>
<evidence type="ECO:0000259" key="5">
    <source>
        <dbReference type="PROSITE" id="PS50977"/>
    </source>
</evidence>
<dbReference type="PRINTS" id="PR00455">
    <property type="entry name" value="HTHTETR"/>
</dbReference>
<dbReference type="Proteomes" id="UP000295294">
    <property type="component" value="Plasmid unnamed4"/>
</dbReference>
<dbReference type="InterPro" id="IPR001647">
    <property type="entry name" value="HTH_TetR"/>
</dbReference>
<evidence type="ECO:0000256" key="3">
    <source>
        <dbReference type="ARBA" id="ARBA00023163"/>
    </source>
</evidence>
<evidence type="ECO:0000256" key="4">
    <source>
        <dbReference type="PROSITE-ProRule" id="PRU00335"/>
    </source>
</evidence>
<dbReference type="Gene3D" id="1.10.10.60">
    <property type="entry name" value="Homeodomain-like"/>
    <property type="match status" value="1"/>
</dbReference>
<dbReference type="PANTHER" id="PTHR47506:SF7">
    <property type="entry name" value="TRANSCRIPTIONAL REGULATORY PROTEIN"/>
    <property type="match status" value="1"/>
</dbReference>
<dbReference type="OrthoDB" id="9798857at2"/>
<reference evidence="6 7" key="1">
    <citation type="submission" date="2019-03" db="EMBL/GenBank/DDBJ databases">
        <title>Efficiently degradation of phenoxyalkanoic acid herbicides by Cupriavidus oxalaticus strain X32.</title>
        <authorList>
            <person name="Sheng X."/>
        </authorList>
    </citation>
    <scope>NUCLEOTIDE SEQUENCE [LARGE SCALE GENOMIC DNA]</scope>
    <source>
        <strain evidence="6 7">X32</strain>
        <plasmid evidence="6 7">unnamed4</plasmid>
    </source>
</reference>
<keyword evidence="1" id="KW-0805">Transcription regulation</keyword>
<keyword evidence="6" id="KW-0614">Plasmid</keyword>
<dbReference type="SUPFAM" id="SSF46689">
    <property type="entry name" value="Homeodomain-like"/>
    <property type="match status" value="1"/>
</dbReference>
<feature type="DNA-binding region" description="H-T-H motif" evidence="4">
    <location>
        <begin position="33"/>
        <end position="52"/>
    </location>
</feature>
<dbReference type="AlphaFoldDB" id="A0A4P7LL59"/>
<name>A0A4P7LL59_9BURK</name>
<feature type="domain" description="HTH tetR-type" evidence="5">
    <location>
        <begin position="10"/>
        <end position="70"/>
    </location>
</feature>
<dbReference type="GO" id="GO:0003677">
    <property type="term" value="F:DNA binding"/>
    <property type="evidence" value="ECO:0007669"/>
    <property type="project" value="UniProtKB-UniRule"/>
</dbReference>
<dbReference type="InterPro" id="IPR009057">
    <property type="entry name" value="Homeodomain-like_sf"/>
</dbReference>
<dbReference type="Gene3D" id="1.10.357.10">
    <property type="entry name" value="Tetracycline Repressor, domain 2"/>
    <property type="match status" value="1"/>
</dbReference>
<dbReference type="EMBL" id="CP038639">
    <property type="protein sequence ID" value="QBY56298.1"/>
    <property type="molecule type" value="Genomic_DNA"/>
</dbReference>
<protein>
    <submittedName>
        <fullName evidence="6">TetR family transcriptional regulator</fullName>
    </submittedName>
</protein>
<keyword evidence="3" id="KW-0804">Transcription</keyword>
<dbReference type="RefSeq" id="WP_135707460.1">
    <property type="nucleotide sequence ID" value="NZ_CP038639.1"/>
</dbReference>
<evidence type="ECO:0000313" key="7">
    <source>
        <dbReference type="Proteomes" id="UP000295294"/>
    </source>
</evidence>
<dbReference type="Pfam" id="PF00440">
    <property type="entry name" value="TetR_N"/>
    <property type="match status" value="1"/>
</dbReference>
<evidence type="ECO:0000313" key="6">
    <source>
        <dbReference type="EMBL" id="QBY56298.1"/>
    </source>
</evidence>
<geneLocation type="plasmid" evidence="6">
    <name>unnamed4</name>
</geneLocation>
<gene>
    <name evidence="6" type="ORF">E0W60_35350</name>
</gene>